<organism evidence="1 2">
    <name type="scientific">Phormidium pseudopriestleyi FRX01</name>
    <dbReference type="NCBI Taxonomy" id="1759528"/>
    <lineage>
        <taxon>Bacteria</taxon>
        <taxon>Bacillati</taxon>
        <taxon>Cyanobacteriota</taxon>
        <taxon>Cyanophyceae</taxon>
        <taxon>Oscillatoriophycideae</taxon>
        <taxon>Oscillatoriales</taxon>
        <taxon>Oscillatoriaceae</taxon>
        <taxon>Phormidium</taxon>
    </lineage>
</organism>
<accession>A0ABS3FS93</accession>
<keyword evidence="2" id="KW-1185">Reference proteome</keyword>
<reference evidence="1 2" key="1">
    <citation type="submission" date="2021-03" db="EMBL/GenBank/DDBJ databases">
        <title>Metabolic Capacity of the Antarctic Cyanobacterium Phormidium pseudopriestleyi that Sustains Oxygenic Photosynthesis in the Presence of Hydrogen Sulfide.</title>
        <authorList>
            <person name="Lumian J.E."/>
            <person name="Jungblut A.D."/>
            <person name="Dillon M.L."/>
            <person name="Hawes I."/>
            <person name="Doran P.T."/>
            <person name="Mackey T.J."/>
            <person name="Dick G.J."/>
            <person name="Grettenberger C.L."/>
            <person name="Sumner D.Y."/>
        </authorList>
    </citation>
    <scope>NUCLEOTIDE SEQUENCE [LARGE SCALE GENOMIC DNA]</scope>
    <source>
        <strain evidence="1 2">FRX01</strain>
    </source>
</reference>
<dbReference type="RefSeq" id="WP_207088493.1">
    <property type="nucleotide sequence ID" value="NZ_JAFLQW010000341.1"/>
</dbReference>
<dbReference type="Proteomes" id="UP000664844">
    <property type="component" value="Unassembled WGS sequence"/>
</dbReference>
<dbReference type="EMBL" id="JAFLQW010000341">
    <property type="protein sequence ID" value="MBO0349990.1"/>
    <property type="molecule type" value="Genomic_DNA"/>
</dbReference>
<name>A0ABS3FS93_9CYAN</name>
<evidence type="ECO:0000313" key="1">
    <source>
        <dbReference type="EMBL" id="MBO0349990.1"/>
    </source>
</evidence>
<gene>
    <name evidence="1" type="ORF">J0895_12880</name>
</gene>
<sequence length="70" mass="7824">MGRTLEIRLFYVPDSPKCNGSPGEHTPGERDEALIIEEIEELRSGRLQDELHPAYCKQPSSCPLQGVKNS</sequence>
<evidence type="ECO:0000313" key="2">
    <source>
        <dbReference type="Proteomes" id="UP000664844"/>
    </source>
</evidence>
<proteinExistence type="predicted"/>
<protein>
    <submittedName>
        <fullName evidence="1">Uncharacterized protein</fullName>
    </submittedName>
</protein>
<comment type="caution">
    <text evidence="1">The sequence shown here is derived from an EMBL/GenBank/DDBJ whole genome shotgun (WGS) entry which is preliminary data.</text>
</comment>